<keyword evidence="3 7" id="KW-0479">Metal-binding</keyword>
<dbReference type="Pfam" id="PF00067">
    <property type="entry name" value="p450"/>
    <property type="match status" value="1"/>
</dbReference>
<keyword evidence="9" id="KW-1185">Reference proteome</keyword>
<comment type="similarity">
    <text evidence="1 7">Belongs to the cytochrome P450 family.</text>
</comment>
<organism evidence="8 9">
    <name type="scientific">Streptomyces avidinii</name>
    <dbReference type="NCBI Taxonomy" id="1895"/>
    <lineage>
        <taxon>Bacteria</taxon>
        <taxon>Bacillati</taxon>
        <taxon>Actinomycetota</taxon>
        <taxon>Actinomycetes</taxon>
        <taxon>Kitasatosporales</taxon>
        <taxon>Streptomycetaceae</taxon>
        <taxon>Streptomyces</taxon>
    </lineage>
</organism>
<dbReference type="Proteomes" id="UP001519310">
    <property type="component" value="Unassembled WGS sequence"/>
</dbReference>
<dbReference type="RefSeq" id="WP_189973537.1">
    <property type="nucleotide sequence ID" value="NZ_BMVL01000018.1"/>
</dbReference>
<dbReference type="PRINTS" id="PR00463">
    <property type="entry name" value="EP450I"/>
</dbReference>
<keyword evidence="5 7" id="KW-0408">Iron</keyword>
<protein>
    <submittedName>
        <fullName evidence="8">Cytochrome P450</fullName>
    </submittedName>
</protein>
<comment type="caution">
    <text evidence="8">The sequence shown here is derived from an EMBL/GenBank/DDBJ whole genome shotgun (WGS) entry which is preliminary data.</text>
</comment>
<dbReference type="CDD" id="cd11053">
    <property type="entry name" value="CYP110-like"/>
    <property type="match status" value="1"/>
</dbReference>
<dbReference type="InterPro" id="IPR036396">
    <property type="entry name" value="Cyt_P450_sf"/>
</dbReference>
<evidence type="ECO:0000256" key="3">
    <source>
        <dbReference type="ARBA" id="ARBA00022723"/>
    </source>
</evidence>
<proteinExistence type="inferred from homology"/>
<evidence type="ECO:0000256" key="7">
    <source>
        <dbReference type="RuleBase" id="RU000461"/>
    </source>
</evidence>
<evidence type="ECO:0000256" key="1">
    <source>
        <dbReference type="ARBA" id="ARBA00010617"/>
    </source>
</evidence>
<dbReference type="PROSITE" id="PS00086">
    <property type="entry name" value="CYTOCHROME_P450"/>
    <property type="match status" value="1"/>
</dbReference>
<dbReference type="PANTHER" id="PTHR24291">
    <property type="entry name" value="CYTOCHROME P450 FAMILY 4"/>
    <property type="match status" value="1"/>
</dbReference>
<name>A0ABS4LEN2_STRAV</name>
<keyword evidence="4 7" id="KW-0560">Oxidoreductase</keyword>
<dbReference type="SUPFAM" id="SSF48264">
    <property type="entry name" value="Cytochrome P450"/>
    <property type="match status" value="1"/>
</dbReference>
<gene>
    <name evidence="8" type="ORF">J2Z77_006437</name>
</gene>
<reference evidence="8 9" key="1">
    <citation type="submission" date="2021-03" db="EMBL/GenBank/DDBJ databases">
        <title>Genomic Encyclopedia of Type Strains, Phase IV (KMG-IV): sequencing the most valuable type-strain genomes for metagenomic binning, comparative biology and taxonomic classification.</title>
        <authorList>
            <person name="Goeker M."/>
        </authorList>
    </citation>
    <scope>NUCLEOTIDE SEQUENCE [LARGE SCALE GENOMIC DNA]</scope>
    <source>
        <strain evidence="8 9">DSM 40526</strain>
    </source>
</reference>
<dbReference type="PRINTS" id="PR00385">
    <property type="entry name" value="P450"/>
</dbReference>
<sequence>MTSGIDDASTAIGAAEIGSRKRPPSLRLPAVVQTLLFAQYRHKLFPLLRRRHGDIFTLRLTAPTRHLVILTKQEDIKTVFGGPVDVLHAGEGNAIMGPALGDHSVLLTDEGEHRRSRRLLMPAFTGAALAGYQQMVGELTGAEVESWPEETVFSSHERMQALTLEVILQVVFGVTDEARLTRMRPLVRGIADIGPVTLLGLPYPLLQRFGPWRRHTGLQRGLDRLLYAEITDRRRAADLHSRTDVLSRLLQAAENEEGGGFTDAELRDQLITLLLAGHETTATGLAWALHELVRRPEQLRRAQRAADEGDDAYLTAVAKEALRLKPVVYEVARQLTKPLTVGGYRLPAGATVMPAIGMVQSDPAYHDQPDEFRPERFLDGQPPAHTWIPFGGGARRCIGAGFALLEATVALREVLQRYEIRPDRPAPEEQKAHHVTLIPSRGARLVVSRRR</sequence>
<dbReference type="InterPro" id="IPR050196">
    <property type="entry name" value="Cytochrome_P450_Monoox"/>
</dbReference>
<evidence type="ECO:0000256" key="4">
    <source>
        <dbReference type="ARBA" id="ARBA00023002"/>
    </source>
</evidence>
<dbReference type="InterPro" id="IPR002401">
    <property type="entry name" value="Cyt_P450_E_grp-I"/>
</dbReference>
<keyword evidence="6 7" id="KW-0503">Monooxygenase</keyword>
<accession>A0ABS4LEN2</accession>
<dbReference type="InterPro" id="IPR001128">
    <property type="entry name" value="Cyt_P450"/>
</dbReference>
<dbReference type="PANTHER" id="PTHR24291:SF50">
    <property type="entry name" value="BIFUNCTIONAL ALBAFLAVENONE MONOOXYGENASE_TERPENE SYNTHASE"/>
    <property type="match status" value="1"/>
</dbReference>
<evidence type="ECO:0000313" key="9">
    <source>
        <dbReference type="Proteomes" id="UP001519310"/>
    </source>
</evidence>
<evidence type="ECO:0000256" key="2">
    <source>
        <dbReference type="ARBA" id="ARBA00022617"/>
    </source>
</evidence>
<dbReference type="InterPro" id="IPR017972">
    <property type="entry name" value="Cyt_P450_CS"/>
</dbReference>
<evidence type="ECO:0000256" key="6">
    <source>
        <dbReference type="ARBA" id="ARBA00023033"/>
    </source>
</evidence>
<keyword evidence="2 7" id="KW-0349">Heme</keyword>
<dbReference type="Gene3D" id="1.10.630.10">
    <property type="entry name" value="Cytochrome P450"/>
    <property type="match status" value="1"/>
</dbReference>
<evidence type="ECO:0000256" key="5">
    <source>
        <dbReference type="ARBA" id="ARBA00023004"/>
    </source>
</evidence>
<dbReference type="EMBL" id="JAGGLQ010000018">
    <property type="protein sequence ID" value="MBP2040582.1"/>
    <property type="molecule type" value="Genomic_DNA"/>
</dbReference>
<evidence type="ECO:0000313" key="8">
    <source>
        <dbReference type="EMBL" id="MBP2040582.1"/>
    </source>
</evidence>